<reference evidence="2 3" key="1">
    <citation type="submission" date="2009-07" db="EMBL/GenBank/DDBJ databases">
        <authorList>
            <person name="Madupu R."/>
            <person name="Sebastian Y."/>
            <person name="Durkin A.S."/>
            <person name="Torralba M."/>
            <person name="Methe B."/>
            <person name="Sutton G.G."/>
            <person name="Strausberg R.L."/>
            <person name="Nelson K.E."/>
        </authorList>
    </citation>
    <scope>NUCLEOTIDE SEQUENCE [LARGE SCALE GENOMIC DNA]</scope>
    <source>
        <strain evidence="2 3">ATCC 35580</strain>
    </source>
</reference>
<dbReference type="OrthoDB" id="370410at2"/>
<dbReference type="eggNOG" id="COG1437">
    <property type="taxonomic scope" value="Bacteria"/>
</dbReference>
<evidence type="ECO:0000313" key="3">
    <source>
        <dbReference type="Proteomes" id="UP000004509"/>
    </source>
</evidence>
<proteinExistence type="predicted"/>
<dbReference type="PROSITE" id="PS51707">
    <property type="entry name" value="CYTH"/>
    <property type="match status" value="1"/>
</dbReference>
<accession>C8PM33</accession>
<organism evidence="2 3">
    <name type="scientific">Treponema vincentii ATCC 35580</name>
    <dbReference type="NCBI Taxonomy" id="596324"/>
    <lineage>
        <taxon>Bacteria</taxon>
        <taxon>Pseudomonadati</taxon>
        <taxon>Spirochaetota</taxon>
        <taxon>Spirochaetia</taxon>
        <taxon>Spirochaetales</taxon>
        <taxon>Treponemataceae</taxon>
        <taxon>Treponema</taxon>
    </lineage>
</organism>
<gene>
    <name evidence="2" type="ORF">TREVI0001_1066</name>
</gene>
<sequence length="197" mass="22660">MHEIELKAHLEHPEKTEVRLARIADFSFRCVKSDRYWTLGEKTVRVRRELVAGKETVWVTHKQKQYAGTIETNRELEFELPVSSLPVFIEMLESLGMIRTAEKQKDTKVFLPHSSLFTADILEDARSVSAELSVIHPLGYFLEIEVLYPDENSDTAASERHIRNARIIFDTLLAALEIPRSAIEVRPYNELLASQLL</sequence>
<name>C8PM33_9SPIR</name>
<protein>
    <submittedName>
        <fullName evidence="2">Putative adenylyl cyclase CyaB</fullName>
    </submittedName>
</protein>
<evidence type="ECO:0000259" key="1">
    <source>
        <dbReference type="PROSITE" id="PS51707"/>
    </source>
</evidence>
<evidence type="ECO:0000313" key="2">
    <source>
        <dbReference type="EMBL" id="EEV21542.1"/>
    </source>
</evidence>
<dbReference type="EMBL" id="ACYH01000007">
    <property type="protein sequence ID" value="EEV21542.1"/>
    <property type="molecule type" value="Genomic_DNA"/>
</dbReference>
<dbReference type="Gene3D" id="2.40.320.10">
    <property type="entry name" value="Hypothetical Protein Pfu-838710-001"/>
    <property type="match status" value="1"/>
</dbReference>
<dbReference type="AlphaFoldDB" id="C8PM33"/>
<comment type="caution">
    <text evidence="2">The sequence shown here is derived from an EMBL/GenBank/DDBJ whole genome shotgun (WGS) entry which is preliminary data.</text>
</comment>
<dbReference type="SUPFAM" id="SSF55154">
    <property type="entry name" value="CYTH-like phosphatases"/>
    <property type="match status" value="1"/>
</dbReference>
<dbReference type="InterPro" id="IPR033469">
    <property type="entry name" value="CYTH-like_dom_sf"/>
</dbReference>
<dbReference type="RefSeq" id="WP_006187577.1">
    <property type="nucleotide sequence ID" value="NZ_ACYH01000007.1"/>
</dbReference>
<dbReference type="STRING" id="596324.TREVI0001_1066"/>
<dbReference type="InterPro" id="IPR023577">
    <property type="entry name" value="CYTH_domain"/>
</dbReference>
<feature type="domain" description="CYTH" evidence="1">
    <location>
        <begin position="1"/>
        <end position="194"/>
    </location>
</feature>
<dbReference type="Proteomes" id="UP000004509">
    <property type="component" value="Unassembled WGS sequence"/>
</dbReference>